<feature type="region of interest" description="Disordered" evidence="1">
    <location>
        <begin position="55"/>
        <end position="85"/>
    </location>
</feature>
<keyword evidence="4" id="KW-1185">Reference proteome</keyword>
<evidence type="ECO:0000256" key="1">
    <source>
        <dbReference type="SAM" id="MobiDB-lite"/>
    </source>
</evidence>
<dbReference type="Proteomes" id="UP000263377">
    <property type="component" value="Unassembled WGS sequence"/>
</dbReference>
<feature type="compositionally biased region" description="Polar residues" evidence="1">
    <location>
        <begin position="1"/>
        <end position="10"/>
    </location>
</feature>
<gene>
    <name evidence="3" type="ORF">DR950_00620</name>
</gene>
<feature type="compositionally biased region" description="Polar residues" evidence="1">
    <location>
        <begin position="56"/>
        <end position="72"/>
    </location>
</feature>
<comment type="caution">
    <text evidence="3">The sequence shown here is derived from an EMBL/GenBank/DDBJ whole genome shotgun (WGS) entry which is preliminary data.</text>
</comment>
<organism evidence="3 4">
    <name type="scientific">Kitasatospora xanthocidica</name>
    <dbReference type="NCBI Taxonomy" id="83382"/>
    <lineage>
        <taxon>Bacteria</taxon>
        <taxon>Bacillati</taxon>
        <taxon>Actinomycetota</taxon>
        <taxon>Actinomycetes</taxon>
        <taxon>Kitasatosporales</taxon>
        <taxon>Streptomycetaceae</taxon>
        <taxon>Kitasatospora</taxon>
    </lineage>
</organism>
<name>A0A372ZM24_9ACTN</name>
<keyword evidence="2" id="KW-0812">Transmembrane</keyword>
<keyword evidence="2" id="KW-1133">Transmembrane helix</keyword>
<reference evidence="3 4" key="1">
    <citation type="submission" date="2018-08" db="EMBL/GenBank/DDBJ databases">
        <title>Diversity &amp; Physiological Properties of Lignin-Decomposing Actinobacteria from Soil.</title>
        <authorList>
            <person name="Roh S.G."/>
            <person name="Kim S.B."/>
        </authorList>
    </citation>
    <scope>NUCLEOTIDE SEQUENCE [LARGE SCALE GENOMIC DNA]</scope>
    <source>
        <strain evidence="3 4">MMS17-GH009</strain>
    </source>
</reference>
<sequence length="85" mass="9232">MLTNSTTSYVYSPHPRRKHAAPDRDRLGTFPASSWIALNLLGAGVLGLLIHHTETTRISSSPAATTPDQPTRSKAPLRPENRSVS</sequence>
<dbReference type="EMBL" id="QVIG01000001">
    <property type="protein sequence ID" value="RGD56490.1"/>
    <property type="molecule type" value="Genomic_DNA"/>
</dbReference>
<accession>A0A372ZM24</accession>
<evidence type="ECO:0000313" key="4">
    <source>
        <dbReference type="Proteomes" id="UP000263377"/>
    </source>
</evidence>
<proteinExistence type="predicted"/>
<feature type="transmembrane region" description="Helical" evidence="2">
    <location>
        <begin position="32"/>
        <end position="50"/>
    </location>
</feature>
<protein>
    <submittedName>
        <fullName evidence="3">Uncharacterized protein</fullName>
    </submittedName>
</protein>
<keyword evidence="2" id="KW-0472">Membrane</keyword>
<feature type="region of interest" description="Disordered" evidence="1">
    <location>
        <begin position="1"/>
        <end position="26"/>
    </location>
</feature>
<evidence type="ECO:0000256" key="2">
    <source>
        <dbReference type="SAM" id="Phobius"/>
    </source>
</evidence>
<dbReference type="AlphaFoldDB" id="A0A372ZM24"/>
<evidence type="ECO:0000313" key="3">
    <source>
        <dbReference type="EMBL" id="RGD56490.1"/>
    </source>
</evidence>